<keyword evidence="11" id="KW-1185">Reference proteome</keyword>
<dbReference type="InterPro" id="IPR005467">
    <property type="entry name" value="His_kinase_dom"/>
</dbReference>
<evidence type="ECO:0000256" key="1">
    <source>
        <dbReference type="ARBA" id="ARBA00000085"/>
    </source>
</evidence>
<dbReference type="SMART" id="SM00091">
    <property type="entry name" value="PAS"/>
    <property type="match status" value="2"/>
</dbReference>
<dbReference type="InterPro" id="IPR001610">
    <property type="entry name" value="PAC"/>
</dbReference>
<dbReference type="Gene3D" id="3.30.565.10">
    <property type="entry name" value="Histidine kinase-like ATPase, C-terminal domain"/>
    <property type="match status" value="1"/>
</dbReference>
<dbReference type="InterPro" id="IPR003018">
    <property type="entry name" value="GAF"/>
</dbReference>
<dbReference type="eggNOG" id="COG2203">
    <property type="taxonomic scope" value="Bacteria"/>
</dbReference>
<dbReference type="eggNOG" id="COG3829">
    <property type="taxonomic scope" value="Bacteria"/>
</dbReference>
<evidence type="ECO:0000313" key="11">
    <source>
        <dbReference type="Proteomes" id="UP000002432"/>
    </source>
</evidence>
<evidence type="ECO:0000259" key="8">
    <source>
        <dbReference type="PROSITE" id="PS50112"/>
    </source>
</evidence>
<dbReference type="Pfam" id="PF00512">
    <property type="entry name" value="HisKA"/>
    <property type="match status" value="1"/>
</dbReference>
<keyword evidence="5 10" id="KW-0418">Kinase</keyword>
<evidence type="ECO:0000256" key="4">
    <source>
        <dbReference type="ARBA" id="ARBA00022679"/>
    </source>
</evidence>
<dbReference type="NCBIfam" id="TIGR00229">
    <property type="entry name" value="sensory_box"/>
    <property type="match status" value="2"/>
</dbReference>
<feature type="domain" description="PAC" evidence="9">
    <location>
        <begin position="415"/>
        <end position="467"/>
    </location>
</feature>
<dbReference type="PROSITE" id="PS50109">
    <property type="entry name" value="HIS_KIN"/>
    <property type="match status" value="1"/>
</dbReference>
<comment type="catalytic activity">
    <reaction evidence="1">
        <text>ATP + protein L-histidine = ADP + protein N-phospho-L-histidine.</text>
        <dbReference type="EC" id="2.7.13.3"/>
    </reaction>
</comment>
<dbReference type="Pfam" id="PF13426">
    <property type="entry name" value="PAS_9"/>
    <property type="match status" value="1"/>
</dbReference>
<proteinExistence type="predicted"/>
<evidence type="ECO:0000259" key="7">
    <source>
        <dbReference type="PROSITE" id="PS50109"/>
    </source>
</evidence>
<evidence type="ECO:0000313" key="10">
    <source>
        <dbReference type="EMBL" id="ABF41896.1"/>
    </source>
</evidence>
<dbReference type="InterPro" id="IPR035965">
    <property type="entry name" value="PAS-like_dom_sf"/>
</dbReference>
<dbReference type="FunFam" id="3.30.450.20:FF:000099">
    <property type="entry name" value="Sensory box sensor histidine kinase"/>
    <property type="match status" value="1"/>
</dbReference>
<dbReference type="EC" id="2.7.13.3" evidence="2"/>
<dbReference type="SMART" id="SM00387">
    <property type="entry name" value="HATPase_c"/>
    <property type="match status" value="1"/>
</dbReference>
<keyword evidence="4 10" id="KW-0808">Transferase</keyword>
<dbReference type="Pfam" id="PF08447">
    <property type="entry name" value="PAS_3"/>
    <property type="match status" value="1"/>
</dbReference>
<dbReference type="OrthoDB" id="100939at2"/>
<feature type="region of interest" description="Disordered" evidence="6">
    <location>
        <begin position="1"/>
        <end position="32"/>
    </location>
</feature>
<dbReference type="SMART" id="SM00086">
    <property type="entry name" value="PAC"/>
    <property type="match status" value="2"/>
</dbReference>
<evidence type="ECO:0000256" key="5">
    <source>
        <dbReference type="ARBA" id="ARBA00022777"/>
    </source>
</evidence>
<dbReference type="PRINTS" id="PR00344">
    <property type="entry name" value="BCTRLSENSOR"/>
</dbReference>
<dbReference type="SUPFAM" id="SSF55781">
    <property type="entry name" value="GAF domain-like"/>
    <property type="match status" value="1"/>
</dbReference>
<evidence type="ECO:0000259" key="9">
    <source>
        <dbReference type="PROSITE" id="PS50113"/>
    </source>
</evidence>
<dbReference type="SUPFAM" id="SSF55785">
    <property type="entry name" value="PYP-like sensor domain (PAS domain)"/>
    <property type="match status" value="2"/>
</dbReference>
<dbReference type="InterPro" id="IPR013655">
    <property type="entry name" value="PAS_fold_3"/>
</dbReference>
<gene>
    <name evidence="10" type="ordered locus">Acid345_2895</name>
</gene>
<dbReference type="KEGG" id="aba:Acid345_2895"/>
<dbReference type="AlphaFoldDB" id="Q1IMK4"/>
<dbReference type="InterPro" id="IPR000014">
    <property type="entry name" value="PAS"/>
</dbReference>
<dbReference type="InterPro" id="IPR036890">
    <property type="entry name" value="HATPase_C_sf"/>
</dbReference>
<dbReference type="Pfam" id="PF13185">
    <property type="entry name" value="GAF_2"/>
    <property type="match status" value="1"/>
</dbReference>
<dbReference type="InterPro" id="IPR000700">
    <property type="entry name" value="PAS-assoc_C"/>
</dbReference>
<dbReference type="InterPro" id="IPR004358">
    <property type="entry name" value="Sig_transdc_His_kin-like_C"/>
</dbReference>
<dbReference type="Gene3D" id="3.30.450.40">
    <property type="match status" value="1"/>
</dbReference>
<dbReference type="Gene3D" id="3.30.450.20">
    <property type="entry name" value="PAS domain"/>
    <property type="match status" value="2"/>
</dbReference>
<dbReference type="SMART" id="SM00065">
    <property type="entry name" value="GAF"/>
    <property type="match status" value="1"/>
</dbReference>
<dbReference type="CDD" id="cd00082">
    <property type="entry name" value="HisKA"/>
    <property type="match status" value="1"/>
</dbReference>
<reference evidence="10 11" key="1">
    <citation type="journal article" date="2009" name="Appl. Environ. Microbiol.">
        <title>Three genomes from the phylum Acidobacteria provide insight into the lifestyles of these microorganisms in soils.</title>
        <authorList>
            <person name="Ward N.L."/>
            <person name="Challacombe J.F."/>
            <person name="Janssen P.H."/>
            <person name="Henrissat B."/>
            <person name="Coutinho P.M."/>
            <person name="Wu M."/>
            <person name="Xie G."/>
            <person name="Haft D.H."/>
            <person name="Sait M."/>
            <person name="Badger J."/>
            <person name="Barabote R.D."/>
            <person name="Bradley B."/>
            <person name="Brettin T.S."/>
            <person name="Brinkac L.M."/>
            <person name="Bruce D."/>
            <person name="Creasy T."/>
            <person name="Daugherty S.C."/>
            <person name="Davidsen T.M."/>
            <person name="DeBoy R.T."/>
            <person name="Detter J.C."/>
            <person name="Dodson R.J."/>
            <person name="Durkin A.S."/>
            <person name="Ganapathy A."/>
            <person name="Gwinn-Giglio M."/>
            <person name="Han C.S."/>
            <person name="Khouri H."/>
            <person name="Kiss H."/>
            <person name="Kothari S.P."/>
            <person name="Madupu R."/>
            <person name="Nelson K.E."/>
            <person name="Nelson W.C."/>
            <person name="Paulsen I."/>
            <person name="Penn K."/>
            <person name="Ren Q."/>
            <person name="Rosovitz M.J."/>
            <person name="Selengut J.D."/>
            <person name="Shrivastava S."/>
            <person name="Sullivan S.A."/>
            <person name="Tapia R."/>
            <person name="Thompson L.S."/>
            <person name="Watkins K.L."/>
            <person name="Yang Q."/>
            <person name="Yu C."/>
            <person name="Zafar N."/>
            <person name="Zhou L."/>
            <person name="Kuske C.R."/>
        </authorList>
    </citation>
    <scope>NUCLEOTIDE SEQUENCE [LARGE SCALE GENOMIC DNA]</scope>
    <source>
        <strain evidence="10 11">Ellin345</strain>
    </source>
</reference>
<dbReference type="eggNOG" id="COG4191">
    <property type="taxonomic scope" value="Bacteria"/>
</dbReference>
<dbReference type="Proteomes" id="UP000002432">
    <property type="component" value="Chromosome"/>
</dbReference>
<sequence>MGTTGQVPPPGPNSERMSEVRQRESVQQALQEREAELQQLAQTLTEELSTSQRLQQLSTRLVQVTDLTDLLNEILDAALDISGADMGNLQIFDGKALKIEVHRGFEAPFLSYFETVNAKEPNAACGVVLKEGKRVIVEDVTRSPIFAGTQALDVMLNAGVRALQSTPLISHDGRVLGVFSTHFRTVKRPGEREVRALDVLARLGADLLDRKAAEDALRHSEQRFRVITDASPVLVWMAGTDKLCYYFNKGWLNFVGRTLEQEAGNGWAENVHPDDFDRCLQIYVANFDERRPFEMEYRLRHHSGQYRWILDCGVPRFAPDGSFEGYVGGCLDIHDRKEAAEIRERLAAIIDSSDDAIISKNLNSIVTSWNKQAEKMFGYTADEIIGKPITIILPQELLQDEDMILSKIRSGQKIDHFETVRLAKDGRRLEVSLSISPVRDENGRIIGAAKIARDITEKKRMERALRMTEKIAAAGRLAATVAHEINNPLESITNLVYLAKTSPELPTSLMQYLEQADQELSRVAYIARQTLGFYRDNSRPAWLSVSALVEGVMTIYQRKMENKNISFDKRISAELEVFAVEGKLKQVLSNLVTNAIDASDFDGVISVRARKSTDRKGQPVICLAVADRGEGIPKEHMAKLFAPFFTTKSEIGTGLGLWVSKDLVETAGGSIRVRSRAGAKSGTVFTITLPIETQVTQSEVNNAWA</sequence>
<dbReference type="EMBL" id="CP000360">
    <property type="protein sequence ID" value="ABF41896.1"/>
    <property type="molecule type" value="Genomic_DNA"/>
</dbReference>
<name>Q1IMK4_KORVE</name>
<feature type="domain" description="PAS" evidence="8">
    <location>
        <begin position="342"/>
        <end position="411"/>
    </location>
</feature>
<evidence type="ECO:0000256" key="3">
    <source>
        <dbReference type="ARBA" id="ARBA00022553"/>
    </source>
</evidence>
<feature type="domain" description="Histidine kinase" evidence="7">
    <location>
        <begin position="480"/>
        <end position="693"/>
    </location>
</feature>
<evidence type="ECO:0000256" key="6">
    <source>
        <dbReference type="SAM" id="MobiDB-lite"/>
    </source>
</evidence>
<dbReference type="PROSITE" id="PS50112">
    <property type="entry name" value="PAS"/>
    <property type="match status" value="1"/>
</dbReference>
<dbReference type="PROSITE" id="PS50113">
    <property type="entry name" value="PAC"/>
    <property type="match status" value="2"/>
</dbReference>
<dbReference type="SMART" id="SM00388">
    <property type="entry name" value="HisKA"/>
    <property type="match status" value="1"/>
</dbReference>
<dbReference type="InterPro" id="IPR003594">
    <property type="entry name" value="HATPase_dom"/>
</dbReference>
<protein>
    <recommendedName>
        <fullName evidence="2">histidine kinase</fullName>
        <ecNumber evidence="2">2.7.13.3</ecNumber>
    </recommendedName>
</protein>
<feature type="domain" description="PAC" evidence="9">
    <location>
        <begin position="293"/>
        <end position="345"/>
    </location>
</feature>
<organism evidence="10 11">
    <name type="scientific">Koribacter versatilis (strain Ellin345)</name>
    <dbReference type="NCBI Taxonomy" id="204669"/>
    <lineage>
        <taxon>Bacteria</taxon>
        <taxon>Pseudomonadati</taxon>
        <taxon>Acidobacteriota</taxon>
        <taxon>Terriglobia</taxon>
        <taxon>Terriglobales</taxon>
        <taxon>Candidatus Korobacteraceae</taxon>
        <taxon>Candidatus Korobacter</taxon>
    </lineage>
</organism>
<dbReference type="InterPro" id="IPR036097">
    <property type="entry name" value="HisK_dim/P_sf"/>
</dbReference>
<dbReference type="SUPFAM" id="SSF55874">
    <property type="entry name" value="ATPase domain of HSP90 chaperone/DNA topoisomerase II/histidine kinase"/>
    <property type="match status" value="1"/>
</dbReference>
<dbReference type="PANTHER" id="PTHR43304:SF1">
    <property type="entry name" value="PAC DOMAIN-CONTAINING PROTEIN"/>
    <property type="match status" value="1"/>
</dbReference>
<dbReference type="HOGENOM" id="CLU_000445_114_39_0"/>
<dbReference type="SUPFAM" id="SSF47384">
    <property type="entry name" value="Homodimeric domain of signal transducing histidine kinase"/>
    <property type="match status" value="1"/>
</dbReference>
<dbReference type="EnsemblBacteria" id="ABF41896">
    <property type="protein sequence ID" value="ABF41896"/>
    <property type="gene ID" value="Acid345_2895"/>
</dbReference>
<dbReference type="InterPro" id="IPR052162">
    <property type="entry name" value="Sensor_kinase/Photoreceptor"/>
</dbReference>
<evidence type="ECO:0000256" key="2">
    <source>
        <dbReference type="ARBA" id="ARBA00012438"/>
    </source>
</evidence>
<dbReference type="Pfam" id="PF02518">
    <property type="entry name" value="HATPase_c"/>
    <property type="match status" value="1"/>
</dbReference>
<keyword evidence="3" id="KW-0597">Phosphoprotein</keyword>
<dbReference type="GO" id="GO:0000155">
    <property type="term" value="F:phosphorelay sensor kinase activity"/>
    <property type="evidence" value="ECO:0007669"/>
    <property type="project" value="InterPro"/>
</dbReference>
<dbReference type="CDD" id="cd00130">
    <property type="entry name" value="PAS"/>
    <property type="match status" value="2"/>
</dbReference>
<dbReference type="STRING" id="204669.Acid345_2895"/>
<dbReference type="PANTHER" id="PTHR43304">
    <property type="entry name" value="PHYTOCHROME-LIKE PROTEIN CPH1"/>
    <property type="match status" value="1"/>
</dbReference>
<dbReference type="Gene3D" id="1.10.287.130">
    <property type="match status" value="1"/>
</dbReference>
<dbReference type="InterPro" id="IPR003661">
    <property type="entry name" value="HisK_dim/P_dom"/>
</dbReference>
<dbReference type="InterPro" id="IPR029016">
    <property type="entry name" value="GAF-like_dom_sf"/>
</dbReference>
<dbReference type="RefSeq" id="WP_011523697.1">
    <property type="nucleotide sequence ID" value="NC_008009.1"/>
</dbReference>
<accession>Q1IMK4</accession>